<dbReference type="InterPro" id="IPR036249">
    <property type="entry name" value="Thioredoxin-like_sf"/>
</dbReference>
<feature type="site" description="Deprotonates C-terminal active site Cys" evidence="9">
    <location>
        <position position="25"/>
    </location>
</feature>
<evidence type="ECO:0000256" key="2">
    <source>
        <dbReference type="ARBA" id="ARBA00020570"/>
    </source>
</evidence>
<dbReference type="PIRSF" id="PIRSF000077">
    <property type="entry name" value="Thioredoxin"/>
    <property type="match status" value="1"/>
</dbReference>
<evidence type="ECO:0000256" key="9">
    <source>
        <dbReference type="PIRSR" id="PIRSR000077-1"/>
    </source>
</evidence>
<evidence type="ECO:0000256" key="7">
    <source>
        <dbReference type="NCBIfam" id="TIGR01068"/>
    </source>
</evidence>
<dbReference type="PROSITE" id="PS51352">
    <property type="entry name" value="THIOREDOXIN_2"/>
    <property type="match status" value="1"/>
</dbReference>
<sequence>MSVINITKGNFDLEVKKADTPVLIDFWAPWCGPCRMLSPIVDEIANETTGIKVCKVNIDEQPELAADFKVASIPTLALIKDGQLVDTSVGVKPKQMILNMLNR</sequence>
<name>F2JHL7_CELLD</name>
<dbReference type="SUPFAM" id="SSF52833">
    <property type="entry name" value="Thioredoxin-like"/>
    <property type="match status" value="1"/>
</dbReference>
<protein>
    <recommendedName>
        <fullName evidence="2 7">Thioredoxin</fullName>
    </recommendedName>
</protein>
<dbReference type="eggNOG" id="COG3118">
    <property type="taxonomic scope" value="Bacteria"/>
</dbReference>
<dbReference type="RefSeq" id="WP_013657549.1">
    <property type="nucleotide sequence ID" value="NC_015275.1"/>
</dbReference>
<dbReference type="CDD" id="cd02947">
    <property type="entry name" value="TRX_family"/>
    <property type="match status" value="1"/>
</dbReference>
<feature type="site" description="Contributes to redox potential value" evidence="9">
    <location>
        <position position="33"/>
    </location>
</feature>
<accession>F2JHL7</accession>
<dbReference type="InterPro" id="IPR017937">
    <property type="entry name" value="Thioredoxin_CS"/>
</dbReference>
<evidence type="ECO:0000256" key="6">
    <source>
        <dbReference type="ARBA" id="ARBA00023284"/>
    </source>
</evidence>
<dbReference type="NCBIfam" id="TIGR01068">
    <property type="entry name" value="thioredoxin"/>
    <property type="match status" value="1"/>
</dbReference>
<dbReference type="HOGENOM" id="CLU_090389_10_4_9"/>
<evidence type="ECO:0000256" key="8">
    <source>
        <dbReference type="PIRNR" id="PIRNR000077"/>
    </source>
</evidence>
<dbReference type="PROSITE" id="PS00194">
    <property type="entry name" value="THIOREDOXIN_1"/>
    <property type="match status" value="1"/>
</dbReference>
<dbReference type="Gene3D" id="3.40.30.10">
    <property type="entry name" value="Glutaredoxin"/>
    <property type="match status" value="1"/>
</dbReference>
<dbReference type="PANTHER" id="PTHR45663">
    <property type="entry name" value="GEO12009P1"/>
    <property type="match status" value="1"/>
</dbReference>
<organism evidence="12 13">
    <name type="scientific">Cellulosilyticum lentocellum (strain ATCC 49066 / DSM 5427 / NCIMB 11756 / RHM5)</name>
    <name type="common">Clostridium lentocellum</name>
    <dbReference type="NCBI Taxonomy" id="642492"/>
    <lineage>
        <taxon>Bacteria</taxon>
        <taxon>Bacillati</taxon>
        <taxon>Bacillota</taxon>
        <taxon>Clostridia</taxon>
        <taxon>Lachnospirales</taxon>
        <taxon>Cellulosilyticaceae</taxon>
        <taxon>Cellulosilyticum</taxon>
    </lineage>
</organism>
<keyword evidence="5 10" id="KW-1015">Disulfide bond</keyword>
<feature type="domain" description="Thioredoxin" evidence="11">
    <location>
        <begin position="1"/>
        <end position="103"/>
    </location>
</feature>
<keyword evidence="6 10" id="KW-0676">Redox-active center</keyword>
<evidence type="ECO:0000256" key="1">
    <source>
        <dbReference type="ARBA" id="ARBA00008987"/>
    </source>
</evidence>
<dbReference type="PANTHER" id="PTHR45663:SF11">
    <property type="entry name" value="GEO12009P1"/>
    <property type="match status" value="1"/>
</dbReference>
<evidence type="ECO:0000256" key="3">
    <source>
        <dbReference type="ARBA" id="ARBA00022448"/>
    </source>
</evidence>
<feature type="disulfide bond" description="Redox-active" evidence="10">
    <location>
        <begin position="31"/>
        <end position="34"/>
    </location>
</feature>
<dbReference type="InterPro" id="IPR005746">
    <property type="entry name" value="Thioredoxin"/>
</dbReference>
<evidence type="ECO:0000256" key="10">
    <source>
        <dbReference type="PIRSR" id="PIRSR000077-4"/>
    </source>
</evidence>
<feature type="active site" description="Nucleophile" evidence="9">
    <location>
        <position position="31"/>
    </location>
</feature>
<keyword evidence="4" id="KW-0249">Electron transport</keyword>
<evidence type="ECO:0000313" key="13">
    <source>
        <dbReference type="Proteomes" id="UP000008467"/>
    </source>
</evidence>
<gene>
    <name evidence="12" type="ordered locus">Clole_2550</name>
</gene>
<evidence type="ECO:0000256" key="4">
    <source>
        <dbReference type="ARBA" id="ARBA00022982"/>
    </source>
</evidence>
<reference evidence="12 13" key="1">
    <citation type="journal article" date="2011" name="J. Bacteriol.">
        <title>Complete genome sequence of the cellulose-degrading bacterium Cellulosilyticum lentocellum.</title>
        <authorList>
            <consortium name="US DOE Joint Genome Institute"/>
            <person name="Miller D.A."/>
            <person name="Suen G."/>
            <person name="Bruce D."/>
            <person name="Copeland A."/>
            <person name="Cheng J.F."/>
            <person name="Detter C."/>
            <person name="Goodwin L.A."/>
            <person name="Han C.S."/>
            <person name="Hauser L.J."/>
            <person name="Land M.L."/>
            <person name="Lapidus A."/>
            <person name="Lucas S."/>
            <person name="Meincke L."/>
            <person name="Pitluck S."/>
            <person name="Tapia R."/>
            <person name="Teshima H."/>
            <person name="Woyke T."/>
            <person name="Fox B.G."/>
            <person name="Angert E.R."/>
            <person name="Currie C.R."/>
        </authorList>
    </citation>
    <scope>NUCLEOTIDE SEQUENCE [LARGE SCALE GENOMIC DNA]</scope>
    <source>
        <strain evidence="13">ATCC 49066 / DSM 5427 / NCIMB 11756 / RHM5</strain>
    </source>
</reference>
<dbReference type="EMBL" id="CP002582">
    <property type="protein sequence ID" value="ADZ84256.1"/>
    <property type="molecule type" value="Genomic_DNA"/>
</dbReference>
<dbReference type="FunFam" id="3.40.30.10:FF:000001">
    <property type="entry name" value="Thioredoxin"/>
    <property type="match status" value="1"/>
</dbReference>
<keyword evidence="13" id="KW-1185">Reference proteome</keyword>
<proteinExistence type="inferred from homology"/>
<dbReference type="AlphaFoldDB" id="F2JHL7"/>
<dbReference type="GO" id="GO:0015035">
    <property type="term" value="F:protein-disulfide reductase activity"/>
    <property type="evidence" value="ECO:0007669"/>
    <property type="project" value="UniProtKB-UniRule"/>
</dbReference>
<dbReference type="Pfam" id="PF00085">
    <property type="entry name" value="Thioredoxin"/>
    <property type="match status" value="1"/>
</dbReference>
<comment type="similarity">
    <text evidence="1 8">Belongs to the thioredoxin family.</text>
</comment>
<feature type="site" description="Contributes to redox potential value" evidence="9">
    <location>
        <position position="32"/>
    </location>
</feature>
<dbReference type="GO" id="GO:0005829">
    <property type="term" value="C:cytosol"/>
    <property type="evidence" value="ECO:0007669"/>
    <property type="project" value="TreeGrafter"/>
</dbReference>
<evidence type="ECO:0000259" key="11">
    <source>
        <dbReference type="PROSITE" id="PS51352"/>
    </source>
</evidence>
<dbReference type="Proteomes" id="UP000008467">
    <property type="component" value="Chromosome"/>
</dbReference>
<feature type="active site" description="Nucleophile" evidence="9">
    <location>
        <position position="34"/>
    </location>
</feature>
<dbReference type="KEGG" id="cle:Clole_2550"/>
<evidence type="ECO:0000313" key="12">
    <source>
        <dbReference type="EMBL" id="ADZ84256.1"/>
    </source>
</evidence>
<dbReference type="PRINTS" id="PR00421">
    <property type="entry name" value="THIOREDOXIN"/>
</dbReference>
<keyword evidence="3" id="KW-0813">Transport</keyword>
<evidence type="ECO:0000256" key="5">
    <source>
        <dbReference type="ARBA" id="ARBA00023157"/>
    </source>
</evidence>
<dbReference type="STRING" id="642492.Clole_2550"/>
<dbReference type="GO" id="GO:0045454">
    <property type="term" value="P:cell redox homeostasis"/>
    <property type="evidence" value="ECO:0007669"/>
    <property type="project" value="TreeGrafter"/>
</dbReference>
<dbReference type="InterPro" id="IPR013766">
    <property type="entry name" value="Thioredoxin_domain"/>
</dbReference>